<dbReference type="Gene3D" id="3.40.50.720">
    <property type="entry name" value="NAD(P)-binding Rossmann-like Domain"/>
    <property type="match status" value="1"/>
</dbReference>
<evidence type="ECO:0000313" key="1">
    <source>
        <dbReference type="EMBL" id="MFD2591629.1"/>
    </source>
</evidence>
<dbReference type="EMBL" id="JBHULX010000022">
    <property type="protein sequence ID" value="MFD2591629.1"/>
    <property type="molecule type" value="Genomic_DNA"/>
</dbReference>
<comment type="caution">
    <text evidence="1">The sequence shown here is derived from an EMBL/GenBank/DDBJ whole genome shotgun (WGS) entry which is preliminary data.</text>
</comment>
<accession>A0ABW5N9R7</accession>
<dbReference type="PANTHER" id="PTHR45458:SF1">
    <property type="entry name" value="SHORT CHAIN DEHYDROGENASE"/>
    <property type="match status" value="1"/>
</dbReference>
<keyword evidence="2" id="KW-1185">Reference proteome</keyword>
<evidence type="ECO:0000313" key="2">
    <source>
        <dbReference type="Proteomes" id="UP001597459"/>
    </source>
</evidence>
<sequence>MKTLIITGISRGIGLATASLFLEKGYHVIGTSTAGKTTLTSDRLSVFSLQLDDASSFISLKDHLLQNSIKIDGIINNAAVLLEAWDDPSIDIQQLRKTFDINVFGTIEFTENLLPFIKKNGHIINIGSSWGTFNTDQDAYTPLYKMSKTTIHMYTSLLGERLKTSDIAVSAVDPGWVKTDMGSMDAEREPQEAAMDIFSLFESPKETGYLWREGEKSNW</sequence>
<dbReference type="PRINTS" id="PR00081">
    <property type="entry name" value="GDHRDH"/>
</dbReference>
<dbReference type="RefSeq" id="WP_378253347.1">
    <property type="nucleotide sequence ID" value="NZ_JBHSJV010000001.1"/>
</dbReference>
<organism evidence="1 2">
    <name type="scientific">Aquimarina hainanensis</name>
    <dbReference type="NCBI Taxonomy" id="1578017"/>
    <lineage>
        <taxon>Bacteria</taxon>
        <taxon>Pseudomonadati</taxon>
        <taxon>Bacteroidota</taxon>
        <taxon>Flavobacteriia</taxon>
        <taxon>Flavobacteriales</taxon>
        <taxon>Flavobacteriaceae</taxon>
        <taxon>Aquimarina</taxon>
    </lineage>
</organism>
<protein>
    <submittedName>
        <fullName evidence="1">SDR family NAD(P)-dependent oxidoreductase</fullName>
    </submittedName>
</protein>
<reference evidence="2" key="1">
    <citation type="journal article" date="2019" name="Int. J. Syst. Evol. Microbiol.">
        <title>The Global Catalogue of Microorganisms (GCM) 10K type strain sequencing project: providing services to taxonomists for standard genome sequencing and annotation.</title>
        <authorList>
            <consortium name="The Broad Institute Genomics Platform"/>
            <consortium name="The Broad Institute Genome Sequencing Center for Infectious Disease"/>
            <person name="Wu L."/>
            <person name="Ma J."/>
        </authorList>
    </citation>
    <scope>NUCLEOTIDE SEQUENCE [LARGE SCALE GENOMIC DNA]</scope>
    <source>
        <strain evidence="2">KCTC 42423</strain>
    </source>
</reference>
<dbReference type="InterPro" id="IPR052184">
    <property type="entry name" value="SDR_enzymes"/>
</dbReference>
<dbReference type="Proteomes" id="UP001597459">
    <property type="component" value="Unassembled WGS sequence"/>
</dbReference>
<proteinExistence type="predicted"/>
<dbReference type="PANTHER" id="PTHR45458">
    <property type="entry name" value="SHORT-CHAIN DEHYDROGENASE/REDUCTASE SDR"/>
    <property type="match status" value="1"/>
</dbReference>
<dbReference type="SUPFAM" id="SSF51735">
    <property type="entry name" value="NAD(P)-binding Rossmann-fold domains"/>
    <property type="match status" value="1"/>
</dbReference>
<dbReference type="InterPro" id="IPR036291">
    <property type="entry name" value="NAD(P)-bd_dom_sf"/>
</dbReference>
<dbReference type="Pfam" id="PF00106">
    <property type="entry name" value="adh_short"/>
    <property type="match status" value="1"/>
</dbReference>
<gene>
    <name evidence="1" type="ORF">ACFSTE_12395</name>
</gene>
<name>A0ABW5N9R7_9FLAO</name>
<dbReference type="InterPro" id="IPR002347">
    <property type="entry name" value="SDR_fam"/>
</dbReference>